<dbReference type="PANTHER" id="PTHR40072:SF1">
    <property type="entry name" value="MOLYBDOPTERIN-GUANINE DINUCLEOTIDE BIOSYNTHESIS ADAPTER PROTEIN"/>
    <property type="match status" value="1"/>
</dbReference>
<reference evidence="2 3" key="1">
    <citation type="submission" date="2019-08" db="EMBL/GenBank/DDBJ databases">
        <title>Hyperibacter terrae gen. nov., sp. nov. and Hyperibacter viscosus sp. nov., two new members in the family Rhodospirillaceae isolated from the rhizosphere of Hypericum perforatum.</title>
        <authorList>
            <person name="Noviana Z."/>
        </authorList>
    </citation>
    <scope>NUCLEOTIDE SEQUENCE [LARGE SCALE GENOMIC DNA]</scope>
    <source>
        <strain evidence="2 3">R5959</strain>
    </source>
</reference>
<name>A0A5J6MUH8_9PROT</name>
<dbReference type="Gene3D" id="3.40.50.300">
    <property type="entry name" value="P-loop containing nucleotide triphosphate hydrolases"/>
    <property type="match status" value="1"/>
</dbReference>
<accession>A0A5J6MUH8</accession>
<evidence type="ECO:0000313" key="2">
    <source>
        <dbReference type="EMBL" id="QEX21059.1"/>
    </source>
</evidence>
<feature type="domain" description="Molybdopterin-guanine dinucleotide biosynthesis protein B (MobB)" evidence="1">
    <location>
        <begin position="1"/>
        <end position="132"/>
    </location>
</feature>
<dbReference type="GO" id="GO:0006777">
    <property type="term" value="P:Mo-molybdopterin cofactor biosynthetic process"/>
    <property type="evidence" value="ECO:0007669"/>
    <property type="project" value="InterPro"/>
</dbReference>
<dbReference type="NCBIfam" id="TIGR00176">
    <property type="entry name" value="mobB"/>
    <property type="match status" value="1"/>
</dbReference>
<dbReference type="InterPro" id="IPR052539">
    <property type="entry name" value="MGD_biosynthesis_adapter"/>
</dbReference>
<dbReference type="Proteomes" id="UP000325797">
    <property type="component" value="Chromosome"/>
</dbReference>
<sequence>MGLAGWSGSGKTTLMMRLLPELIGRGLTVSTMKHAHHSFDIDQPGKDSYVHRSAGAKEVMVASAHRWALMHEIRGEPEPGAADLMRHMTPVDLVLIEGFKREPHPKLEVHRQANGKPLIHPEDPHIVAVASDTALPGVTLPVLPLDDIKAIADFVIRHCGLRAGRSAE</sequence>
<keyword evidence="3" id="KW-1185">Reference proteome</keyword>
<proteinExistence type="predicted"/>
<dbReference type="GO" id="GO:0005525">
    <property type="term" value="F:GTP binding"/>
    <property type="evidence" value="ECO:0007669"/>
    <property type="project" value="InterPro"/>
</dbReference>
<dbReference type="InterPro" id="IPR027417">
    <property type="entry name" value="P-loop_NTPase"/>
</dbReference>
<dbReference type="CDD" id="cd03116">
    <property type="entry name" value="MobB"/>
    <property type="match status" value="1"/>
</dbReference>
<organism evidence="2 3">
    <name type="scientific">Hypericibacter adhaerens</name>
    <dbReference type="NCBI Taxonomy" id="2602016"/>
    <lineage>
        <taxon>Bacteria</taxon>
        <taxon>Pseudomonadati</taxon>
        <taxon>Pseudomonadota</taxon>
        <taxon>Alphaproteobacteria</taxon>
        <taxon>Rhodospirillales</taxon>
        <taxon>Dongiaceae</taxon>
        <taxon>Hypericibacter</taxon>
    </lineage>
</organism>
<dbReference type="SUPFAM" id="SSF52540">
    <property type="entry name" value="P-loop containing nucleoside triphosphate hydrolases"/>
    <property type="match status" value="1"/>
</dbReference>
<protein>
    <submittedName>
        <fullName evidence="2">Molybdopterin-guanine dinucleotide biosynthesis protein B</fullName>
    </submittedName>
</protein>
<evidence type="ECO:0000259" key="1">
    <source>
        <dbReference type="Pfam" id="PF03205"/>
    </source>
</evidence>
<dbReference type="InterPro" id="IPR004435">
    <property type="entry name" value="MobB_dom"/>
</dbReference>
<dbReference type="KEGG" id="hadh:FRZ61_09800"/>
<gene>
    <name evidence="2" type="primary">mobB</name>
    <name evidence="2" type="ORF">FRZ61_09800</name>
</gene>
<dbReference type="AlphaFoldDB" id="A0A5J6MUH8"/>
<dbReference type="Pfam" id="PF03205">
    <property type="entry name" value="MobB"/>
    <property type="match status" value="1"/>
</dbReference>
<dbReference type="PANTHER" id="PTHR40072">
    <property type="entry name" value="MOLYBDOPTERIN-GUANINE DINUCLEOTIDE BIOSYNTHESIS ADAPTER PROTEIN-RELATED"/>
    <property type="match status" value="1"/>
</dbReference>
<dbReference type="EMBL" id="CP042582">
    <property type="protein sequence ID" value="QEX21059.1"/>
    <property type="molecule type" value="Genomic_DNA"/>
</dbReference>
<evidence type="ECO:0000313" key="3">
    <source>
        <dbReference type="Proteomes" id="UP000325797"/>
    </source>
</evidence>